<protein>
    <recommendedName>
        <fullName evidence="12">AAA+ ATPase domain-containing protein</fullName>
    </recommendedName>
</protein>
<dbReference type="GO" id="GO:0000723">
    <property type="term" value="P:telomere maintenance"/>
    <property type="evidence" value="ECO:0007669"/>
    <property type="project" value="InterPro"/>
</dbReference>
<evidence type="ECO:0000256" key="6">
    <source>
        <dbReference type="ARBA" id="ARBA00023125"/>
    </source>
</evidence>
<dbReference type="Gene3D" id="3.40.50.300">
    <property type="entry name" value="P-loop containing nucleotide triphosphate hydrolases"/>
    <property type="match status" value="1"/>
</dbReference>
<dbReference type="InterPro" id="IPR027417">
    <property type="entry name" value="P-loop_NTPase"/>
</dbReference>
<keyword evidence="7" id="KW-0234">DNA repair</keyword>
<keyword evidence="6" id="KW-0238">DNA-binding</keyword>
<dbReference type="EMBL" id="MN739661">
    <property type="protein sequence ID" value="QHT19055.1"/>
    <property type="molecule type" value="Genomic_DNA"/>
</dbReference>
<sequence>MIELSQEQKYALQKFKQNQNLFITGAGGTGKTKLIHYLVEYAYSQKKKIQICALTGCAAVLLGCNAKTIHSWSGIRLARGEIKKIIESVLRNRKAVNNWKRVHILVIDEVSMLSKKIFELLDIIGRKIRNNSLPFGGIQIVCTGDFFQLPPVGTPGEPDTVMFCFESERWLDIFPIENHIELKTMFRQKDPIYINILLQIRNGSIDEYGRRILKTRVNIPYDLSNNNGCIPTKLYPTRDKVEYMNETMFESLDEEEYHFTYSKKIDCRTIIENGKSLSAEQLEKCRKLTEQEIEFELDYLLKNTSCFPLLKLKKGASVLCTINLDLDNNICNGSQGVIIDIVESNGLFLPVVKFSNGVTQTFQPHYWQSEEYPSIAIGQFPLCLAWAMTIHKMQGSTLDMAEMDIGNSVFECGQSYVALSRIKSMDGLYLTAFNPDKIRTNPTVVEFYSKIPTIPEGSREPIDFTRYEMKEEENTDVKIVYI</sequence>
<feature type="domain" description="DNA helicase Pif1-like 2B" evidence="10">
    <location>
        <begin position="309"/>
        <end position="340"/>
    </location>
</feature>
<name>A0A6C0DV02_9ZZZZ</name>
<keyword evidence="8" id="KW-0413">Isomerase</keyword>
<evidence type="ECO:0000259" key="9">
    <source>
        <dbReference type="Pfam" id="PF05970"/>
    </source>
</evidence>
<feature type="domain" description="DNA helicase Pif1-like DEAD-box helicase" evidence="9">
    <location>
        <begin position="4"/>
        <end position="207"/>
    </location>
</feature>
<dbReference type="CDD" id="cd18037">
    <property type="entry name" value="DEXSc_Pif1_like"/>
    <property type="match status" value="1"/>
</dbReference>
<evidence type="ECO:0000313" key="11">
    <source>
        <dbReference type="EMBL" id="QHT19055.1"/>
    </source>
</evidence>
<keyword evidence="3" id="KW-0378">Hydrolase</keyword>
<evidence type="ECO:0000256" key="7">
    <source>
        <dbReference type="ARBA" id="ARBA00023204"/>
    </source>
</evidence>
<dbReference type="Pfam" id="PF21530">
    <property type="entry name" value="Pif1_2B_dom"/>
    <property type="match status" value="1"/>
</dbReference>
<reference evidence="11" key="1">
    <citation type="journal article" date="2020" name="Nature">
        <title>Giant virus diversity and host interactions through global metagenomics.</title>
        <authorList>
            <person name="Schulz F."/>
            <person name="Roux S."/>
            <person name="Paez-Espino D."/>
            <person name="Jungbluth S."/>
            <person name="Walsh D.A."/>
            <person name="Denef V.J."/>
            <person name="McMahon K.D."/>
            <person name="Konstantinidis K.T."/>
            <person name="Eloe-Fadrosh E.A."/>
            <person name="Kyrpides N.C."/>
            <person name="Woyke T."/>
        </authorList>
    </citation>
    <scope>NUCLEOTIDE SEQUENCE</scope>
    <source>
        <strain evidence="11">GVMAG-M-3300023174-49</strain>
    </source>
</reference>
<dbReference type="PANTHER" id="PTHR47642">
    <property type="entry name" value="ATP-DEPENDENT DNA HELICASE"/>
    <property type="match status" value="1"/>
</dbReference>
<dbReference type="GO" id="GO:0006281">
    <property type="term" value="P:DNA repair"/>
    <property type="evidence" value="ECO:0007669"/>
    <property type="project" value="InterPro"/>
</dbReference>
<proteinExistence type="predicted"/>
<dbReference type="SUPFAM" id="SSF52540">
    <property type="entry name" value="P-loop containing nucleoside triphosphate hydrolases"/>
    <property type="match status" value="2"/>
</dbReference>
<dbReference type="InterPro" id="IPR010285">
    <property type="entry name" value="DNA_helicase_pif1-like_DEAD"/>
</dbReference>
<keyword evidence="5" id="KW-0067">ATP-binding</keyword>
<evidence type="ECO:0000256" key="3">
    <source>
        <dbReference type="ARBA" id="ARBA00022801"/>
    </source>
</evidence>
<keyword evidence="1" id="KW-0547">Nucleotide-binding</keyword>
<accession>A0A6C0DV02</accession>
<keyword evidence="2" id="KW-0227">DNA damage</keyword>
<dbReference type="PANTHER" id="PTHR47642:SF5">
    <property type="entry name" value="ATP-DEPENDENT DNA HELICASE"/>
    <property type="match status" value="1"/>
</dbReference>
<evidence type="ECO:0000256" key="8">
    <source>
        <dbReference type="ARBA" id="ARBA00023235"/>
    </source>
</evidence>
<keyword evidence="4" id="KW-0347">Helicase</keyword>
<evidence type="ECO:0000256" key="1">
    <source>
        <dbReference type="ARBA" id="ARBA00022741"/>
    </source>
</evidence>
<evidence type="ECO:0000259" key="10">
    <source>
        <dbReference type="Pfam" id="PF21530"/>
    </source>
</evidence>
<evidence type="ECO:0000256" key="4">
    <source>
        <dbReference type="ARBA" id="ARBA00022806"/>
    </source>
</evidence>
<dbReference type="GO" id="GO:0003678">
    <property type="term" value="F:DNA helicase activity"/>
    <property type="evidence" value="ECO:0007669"/>
    <property type="project" value="InterPro"/>
</dbReference>
<evidence type="ECO:0008006" key="12">
    <source>
        <dbReference type="Google" id="ProtNLM"/>
    </source>
</evidence>
<dbReference type="InterPro" id="IPR049163">
    <property type="entry name" value="Pif1-like_2B_dom"/>
</dbReference>
<dbReference type="InterPro" id="IPR051055">
    <property type="entry name" value="PIF1_helicase"/>
</dbReference>
<dbReference type="Pfam" id="PF05970">
    <property type="entry name" value="PIF1"/>
    <property type="match status" value="1"/>
</dbReference>
<evidence type="ECO:0000256" key="5">
    <source>
        <dbReference type="ARBA" id="ARBA00022840"/>
    </source>
</evidence>
<organism evidence="11">
    <name type="scientific">viral metagenome</name>
    <dbReference type="NCBI Taxonomy" id="1070528"/>
    <lineage>
        <taxon>unclassified sequences</taxon>
        <taxon>metagenomes</taxon>
        <taxon>organismal metagenomes</taxon>
    </lineage>
</organism>
<dbReference type="AlphaFoldDB" id="A0A6C0DV02"/>
<evidence type="ECO:0000256" key="2">
    <source>
        <dbReference type="ARBA" id="ARBA00022763"/>
    </source>
</evidence>
<dbReference type="CDD" id="cd18809">
    <property type="entry name" value="SF1_C_RecD"/>
    <property type="match status" value="1"/>
</dbReference>